<feature type="region of interest" description="Disordered" evidence="1">
    <location>
        <begin position="34"/>
        <end position="57"/>
    </location>
</feature>
<sequence>MAVPFRAALLARSMIEDILLCSCWQAVIDCSARTTSTNDSGGVGDGRSEIFASSGVI</sequence>
<comment type="caution">
    <text evidence="2">The sequence shown here is derived from an EMBL/GenBank/DDBJ whole genome shotgun (WGS) entry which is preliminary data.</text>
</comment>
<dbReference type="Proteomes" id="UP001548832">
    <property type="component" value="Unassembled WGS sequence"/>
</dbReference>
<proteinExistence type="predicted"/>
<reference evidence="2 3" key="1">
    <citation type="submission" date="2024-06" db="EMBL/GenBank/DDBJ databases">
        <authorList>
            <person name="Kim D.-U."/>
        </authorList>
    </citation>
    <scope>NUCLEOTIDE SEQUENCE [LARGE SCALE GENOMIC DNA]</scope>
    <source>
        <strain evidence="2 3">KACC15460</strain>
    </source>
</reference>
<gene>
    <name evidence="2" type="ORF">ABVQ20_13865</name>
</gene>
<evidence type="ECO:0000313" key="2">
    <source>
        <dbReference type="EMBL" id="MET2828066.1"/>
    </source>
</evidence>
<accession>A0ABV2DDE1</accession>
<evidence type="ECO:0000256" key="1">
    <source>
        <dbReference type="SAM" id="MobiDB-lite"/>
    </source>
</evidence>
<keyword evidence="3" id="KW-1185">Reference proteome</keyword>
<protein>
    <submittedName>
        <fullName evidence="2">Uncharacterized protein</fullName>
    </submittedName>
</protein>
<name>A0ABV2DDE1_9HYPH</name>
<dbReference type="EMBL" id="JBEWSZ010000001">
    <property type="protein sequence ID" value="MET2828066.1"/>
    <property type="molecule type" value="Genomic_DNA"/>
</dbReference>
<dbReference type="RefSeq" id="WP_354460067.1">
    <property type="nucleotide sequence ID" value="NZ_JBEWSZ010000001.1"/>
</dbReference>
<organism evidence="2 3">
    <name type="scientific">Mesorhizobium shangrilense</name>
    <dbReference type="NCBI Taxonomy" id="460060"/>
    <lineage>
        <taxon>Bacteria</taxon>
        <taxon>Pseudomonadati</taxon>
        <taxon>Pseudomonadota</taxon>
        <taxon>Alphaproteobacteria</taxon>
        <taxon>Hyphomicrobiales</taxon>
        <taxon>Phyllobacteriaceae</taxon>
        <taxon>Mesorhizobium</taxon>
    </lineage>
</organism>
<evidence type="ECO:0000313" key="3">
    <source>
        <dbReference type="Proteomes" id="UP001548832"/>
    </source>
</evidence>